<name>A0A9I9D8E1_CUCME</name>
<reference evidence="2" key="1">
    <citation type="submission" date="2023-03" db="UniProtKB">
        <authorList>
            <consortium name="EnsemblPlants"/>
        </authorList>
    </citation>
    <scope>IDENTIFICATION</scope>
</reference>
<dbReference type="AlphaFoldDB" id="A0A9I9D8E1"/>
<dbReference type="EnsemblPlants" id="MELO3C014315.2.1">
    <property type="protein sequence ID" value="MELO3C014315.2.1"/>
    <property type="gene ID" value="MELO3C014315.2"/>
</dbReference>
<dbReference type="InterPro" id="IPR006502">
    <property type="entry name" value="PDDEXK-like"/>
</dbReference>
<dbReference type="PANTHER" id="PTHR31579:SF14">
    <property type="entry name" value="RNA POLYMERASE SUBUNIT BETA-BETA PROTEIN, PUTATIVE (DUF506)-RELATED"/>
    <property type="match status" value="1"/>
</dbReference>
<feature type="region of interest" description="Disordered" evidence="1">
    <location>
        <begin position="434"/>
        <end position="462"/>
    </location>
</feature>
<dbReference type="Gramene" id="MELO3C014315.2.1">
    <property type="protein sequence ID" value="MELO3C014315.2.1"/>
    <property type="gene ID" value="MELO3C014315.2"/>
</dbReference>
<sequence length="462" mass="51897">MKIQPIDFDTIEEAARFELVKPVVKSKLKRLFERQFPNVLRNSAEKANFEELNANKDSSDGAELEPSSLCLANMVQNFIEDNNEKQFSASRCGRSRCNCFNGNNTDSSEEDLDSHGSFGDSNFSSGGEAWELLKSLLPCTTVHERNLLADTARIVEKNKVCKRKDNLAREIVTNGLLALGYDASICKSHWEKSPTYPAGDYEYIDVIIEGERLLIDIDLRSEFEIARSTKSYKSILQLLPYIFVGNPFRLQRIVSIVSEAAKQSLKKKGMPVPPWRKAEYVKAKWLSPHIRASSLSTSGPDPESKDAIENCAEKSVDRNGLGELETVAVVKEWKPPELKPKSSSVGARNLKIVTGNNVFFLLLLLVIPPLKCLFCSLRTAETDFMIEEEDYTKVLLASSNVRWVHPKSTQEGIVKLQKKKTNCSLKERDIEKKEIGSTSKHVNRNGGNNGGASQRDRYKNLM</sequence>
<dbReference type="NCBIfam" id="TIGR01615">
    <property type="entry name" value="A_thal_3542"/>
    <property type="match status" value="1"/>
</dbReference>
<accession>A0A9I9D8E1</accession>
<organism evidence="2">
    <name type="scientific">Cucumis melo</name>
    <name type="common">Muskmelon</name>
    <dbReference type="NCBI Taxonomy" id="3656"/>
    <lineage>
        <taxon>Eukaryota</taxon>
        <taxon>Viridiplantae</taxon>
        <taxon>Streptophyta</taxon>
        <taxon>Embryophyta</taxon>
        <taxon>Tracheophyta</taxon>
        <taxon>Spermatophyta</taxon>
        <taxon>Magnoliopsida</taxon>
        <taxon>eudicotyledons</taxon>
        <taxon>Gunneridae</taxon>
        <taxon>Pentapetalae</taxon>
        <taxon>rosids</taxon>
        <taxon>fabids</taxon>
        <taxon>Cucurbitales</taxon>
        <taxon>Cucurbitaceae</taxon>
        <taxon>Benincaseae</taxon>
        <taxon>Cucumis</taxon>
    </lineage>
</organism>
<dbReference type="Pfam" id="PF04720">
    <property type="entry name" value="PDDEXK_6"/>
    <property type="match status" value="1"/>
</dbReference>
<proteinExistence type="predicted"/>
<dbReference type="PANTHER" id="PTHR31579">
    <property type="entry name" value="OS03G0796600 PROTEIN"/>
    <property type="match status" value="1"/>
</dbReference>
<protein>
    <submittedName>
        <fullName evidence="2">Uncharacterized protein</fullName>
    </submittedName>
</protein>
<evidence type="ECO:0000313" key="2">
    <source>
        <dbReference type="EnsemblPlants" id="MELO3C014315.2.1"/>
    </source>
</evidence>
<evidence type="ECO:0000256" key="1">
    <source>
        <dbReference type="SAM" id="MobiDB-lite"/>
    </source>
</evidence>